<keyword evidence="9 12" id="KW-0472">Membrane</keyword>
<keyword evidence="7" id="KW-0915">Sodium</keyword>
<keyword evidence="5 12" id="KW-0812">Transmembrane</keyword>
<evidence type="ECO:0000256" key="9">
    <source>
        <dbReference type="ARBA" id="ARBA00023136"/>
    </source>
</evidence>
<dbReference type="Gene3D" id="1.20.1730.10">
    <property type="entry name" value="Sodium/glucose cotransporter"/>
    <property type="match status" value="1"/>
</dbReference>
<dbReference type="Pfam" id="PF00474">
    <property type="entry name" value="SSF"/>
    <property type="match status" value="1"/>
</dbReference>
<sequence>MGSAAAPWMFDWVEYIVFVVMLCVSALIGIYFGCIKGGQDTVTGYLLGGKQMSLIPISVSLVTTYISGITLLGVPSEIYTYGSQYLTSNLANYLVGFITAFFILPVFYKLQLISLYEYMELRFGHGVRIIVSVLFTISLISYIPVVIYGPALALNQVTGIDVQWVSIVVSLVCIFYTTLGGLEAVVWTDTIQGLMMVMSIATVLIVGTIRVGGVGHVITSAMEGGRVEFFNMDPDPTVRLTFWSSFIGVTFFWSAHFAFSPASMQRYISLPTYRDAQKSVIFLCLGVSFFITMSGLVGFVMYTHFKDCDPLLSGLITRPDQILPLFVVKVCGDIKGLSGLFLSGVVCAALSSMSAGLNTVAGTFYEDFLEPVFNEKLSEKKASFVMKVLVVLFGFISVCLVSVIEKLGAILEISAAFGGMTAGTTLGLFLLGLLFPWANNKGAMVGGLTSLCCMAWLTVGQYIHKTSSDFAYPSKPMSVQGCQYNFTLVTPKSSIEEVVEIPFFYRLSVFYYSMLGSLIVVVVGLVVSFLTGFNRLSDVNPDLLSPLVHPLLPRKAKGDVKEVKFKTCDVTNGKHRACDVTNKTSYESVPLSEKTDVISRFD</sequence>
<feature type="transmembrane region" description="Helical" evidence="12">
    <location>
        <begin position="194"/>
        <end position="218"/>
    </location>
</feature>
<evidence type="ECO:0000256" key="11">
    <source>
        <dbReference type="RuleBase" id="RU362091"/>
    </source>
</evidence>
<dbReference type="GO" id="GO:0006814">
    <property type="term" value="P:sodium ion transport"/>
    <property type="evidence" value="ECO:0007669"/>
    <property type="project" value="UniProtKB-KW"/>
</dbReference>
<dbReference type="InterPro" id="IPR051163">
    <property type="entry name" value="Sodium:Solute_Symporter_SSF"/>
</dbReference>
<evidence type="ECO:0000256" key="7">
    <source>
        <dbReference type="ARBA" id="ARBA00023053"/>
    </source>
</evidence>
<evidence type="ECO:0000256" key="12">
    <source>
        <dbReference type="SAM" id="Phobius"/>
    </source>
</evidence>
<dbReference type="NCBIfam" id="TIGR00813">
    <property type="entry name" value="sss"/>
    <property type="match status" value="1"/>
</dbReference>
<evidence type="ECO:0000256" key="10">
    <source>
        <dbReference type="ARBA" id="ARBA00023201"/>
    </source>
</evidence>
<feature type="transmembrane region" description="Helical" evidence="12">
    <location>
        <begin position="162"/>
        <end position="182"/>
    </location>
</feature>
<feature type="transmembrane region" description="Helical" evidence="12">
    <location>
        <begin position="340"/>
        <end position="364"/>
    </location>
</feature>
<feature type="transmembrane region" description="Helical" evidence="12">
    <location>
        <begin position="12"/>
        <end position="33"/>
    </location>
</feature>
<dbReference type="PANTHER" id="PTHR42985">
    <property type="entry name" value="SODIUM-COUPLED MONOCARBOXYLATE TRANSPORTER"/>
    <property type="match status" value="1"/>
</dbReference>
<evidence type="ECO:0000256" key="4">
    <source>
        <dbReference type="ARBA" id="ARBA00022475"/>
    </source>
</evidence>
<keyword evidence="4" id="KW-1003">Cell membrane</keyword>
<keyword evidence="8" id="KW-0406">Ion transport</keyword>
<dbReference type="PANTHER" id="PTHR42985:SF39">
    <property type="entry name" value="GH10366P"/>
    <property type="match status" value="1"/>
</dbReference>
<evidence type="ECO:0000256" key="2">
    <source>
        <dbReference type="ARBA" id="ARBA00006434"/>
    </source>
</evidence>
<feature type="transmembrane region" description="Helical" evidence="12">
    <location>
        <begin position="442"/>
        <end position="463"/>
    </location>
</feature>
<feature type="transmembrane region" description="Helical" evidence="12">
    <location>
        <begin position="54"/>
        <end position="74"/>
    </location>
</feature>
<reference evidence="13" key="1">
    <citation type="journal article" date="2016" name="Gigascience">
        <title>De novo construction of an expanded transcriptome assembly for the western tarnished plant bug, Lygus hesperus.</title>
        <authorList>
            <person name="Tassone E.E."/>
            <person name="Geib S.M."/>
            <person name="Hall B."/>
            <person name="Fabrick J.A."/>
            <person name="Brent C.S."/>
            <person name="Hull J.J."/>
        </authorList>
    </citation>
    <scope>NUCLEOTIDE SEQUENCE</scope>
</reference>
<dbReference type="GO" id="GO:0005886">
    <property type="term" value="C:plasma membrane"/>
    <property type="evidence" value="ECO:0007669"/>
    <property type="project" value="UniProtKB-SubCell"/>
</dbReference>
<comment type="subcellular location">
    <subcellularLocation>
        <location evidence="1">Cell membrane</location>
        <topology evidence="1">Multi-pass membrane protein</topology>
    </subcellularLocation>
</comment>
<dbReference type="AlphaFoldDB" id="A0A146KR03"/>
<evidence type="ECO:0000256" key="3">
    <source>
        <dbReference type="ARBA" id="ARBA00022448"/>
    </source>
</evidence>
<evidence type="ECO:0000256" key="8">
    <source>
        <dbReference type="ARBA" id="ARBA00023065"/>
    </source>
</evidence>
<dbReference type="InterPro" id="IPR038377">
    <property type="entry name" value="Na/Glc_symporter_sf"/>
</dbReference>
<evidence type="ECO:0000256" key="1">
    <source>
        <dbReference type="ARBA" id="ARBA00004651"/>
    </source>
</evidence>
<gene>
    <name evidence="13" type="primary">Slc5a12_9</name>
    <name evidence="13" type="ORF">g.72182</name>
</gene>
<evidence type="ECO:0000256" key="6">
    <source>
        <dbReference type="ARBA" id="ARBA00022989"/>
    </source>
</evidence>
<keyword evidence="3" id="KW-0813">Transport</keyword>
<feature type="transmembrane region" description="Helical" evidence="12">
    <location>
        <begin position="238"/>
        <end position="259"/>
    </location>
</feature>
<feature type="transmembrane region" description="Helical" evidence="12">
    <location>
        <begin position="129"/>
        <end position="150"/>
    </location>
</feature>
<evidence type="ECO:0000256" key="5">
    <source>
        <dbReference type="ARBA" id="ARBA00022692"/>
    </source>
</evidence>
<feature type="transmembrane region" description="Helical" evidence="12">
    <location>
        <begin position="410"/>
        <end position="435"/>
    </location>
</feature>
<protein>
    <submittedName>
        <fullName evidence="13">Sodium-coupled monocarboxylate transporter 2</fullName>
    </submittedName>
</protein>
<dbReference type="CDD" id="cd11492">
    <property type="entry name" value="SLC5sbd_NIS-SMVT"/>
    <property type="match status" value="1"/>
</dbReference>
<dbReference type="InterPro" id="IPR001734">
    <property type="entry name" value="Na/solute_symporter"/>
</dbReference>
<dbReference type="GO" id="GO:0015293">
    <property type="term" value="F:symporter activity"/>
    <property type="evidence" value="ECO:0007669"/>
    <property type="project" value="TreeGrafter"/>
</dbReference>
<organism evidence="13">
    <name type="scientific">Lygus hesperus</name>
    <name type="common">Western plant bug</name>
    <dbReference type="NCBI Taxonomy" id="30085"/>
    <lineage>
        <taxon>Eukaryota</taxon>
        <taxon>Metazoa</taxon>
        <taxon>Ecdysozoa</taxon>
        <taxon>Arthropoda</taxon>
        <taxon>Hexapoda</taxon>
        <taxon>Insecta</taxon>
        <taxon>Pterygota</taxon>
        <taxon>Neoptera</taxon>
        <taxon>Paraneoptera</taxon>
        <taxon>Hemiptera</taxon>
        <taxon>Heteroptera</taxon>
        <taxon>Panheteroptera</taxon>
        <taxon>Cimicomorpha</taxon>
        <taxon>Miridae</taxon>
        <taxon>Mirini</taxon>
        <taxon>Lygus</taxon>
    </lineage>
</organism>
<feature type="transmembrane region" description="Helical" evidence="12">
    <location>
        <begin position="509"/>
        <end position="530"/>
    </location>
</feature>
<feature type="transmembrane region" description="Helical" evidence="12">
    <location>
        <begin position="384"/>
        <end position="404"/>
    </location>
</feature>
<proteinExistence type="inferred from homology"/>
<feature type="transmembrane region" description="Helical" evidence="12">
    <location>
        <begin position="280"/>
        <end position="302"/>
    </location>
</feature>
<feature type="transmembrane region" description="Helical" evidence="12">
    <location>
        <begin position="90"/>
        <end position="108"/>
    </location>
</feature>
<dbReference type="PROSITE" id="PS50283">
    <property type="entry name" value="NA_SOLUT_SYMP_3"/>
    <property type="match status" value="1"/>
</dbReference>
<comment type="similarity">
    <text evidence="2 11">Belongs to the sodium:solute symporter (SSF) (TC 2.A.21) family.</text>
</comment>
<dbReference type="EMBL" id="GDHC01021219">
    <property type="protein sequence ID" value="JAP97409.1"/>
    <property type="molecule type" value="Transcribed_RNA"/>
</dbReference>
<keyword evidence="10" id="KW-0739">Sodium transport</keyword>
<name>A0A146KR03_LYGHE</name>
<evidence type="ECO:0000313" key="13">
    <source>
        <dbReference type="EMBL" id="JAP97409.1"/>
    </source>
</evidence>
<keyword evidence="6 12" id="KW-1133">Transmembrane helix</keyword>
<accession>A0A146KR03</accession>